<reference evidence="1 2" key="1">
    <citation type="journal article" date="2022" name="bioRxiv">
        <title>An ancient truncated duplication of the anti-Mullerian hormone receptor type 2 gene is a potential conserved master sex determinant in the Pangasiidae catfish family.</title>
        <authorList>
            <person name="Wen M."/>
            <person name="Pan Q."/>
            <person name="Jouanno E."/>
            <person name="Montfort J."/>
            <person name="Zahm M."/>
            <person name="Cabau C."/>
            <person name="Klopp C."/>
            <person name="Iampietro C."/>
            <person name="Roques C."/>
            <person name="Bouchez O."/>
            <person name="Castinel A."/>
            <person name="Donnadieu C."/>
            <person name="Parrinello H."/>
            <person name="Poncet C."/>
            <person name="Belmonte E."/>
            <person name="Gautier V."/>
            <person name="Avarre J.-C."/>
            <person name="Dugue R."/>
            <person name="Gustiano R."/>
            <person name="Ha T.T.T."/>
            <person name="Campet M."/>
            <person name="Sriphairoj K."/>
            <person name="Ribolli J."/>
            <person name="de Almeida F.L."/>
            <person name="Desvignes T."/>
            <person name="Postlethwait J.H."/>
            <person name="Bucao C.F."/>
            <person name="Robinson-Rechavi M."/>
            <person name="Bobe J."/>
            <person name="Herpin A."/>
            <person name="Guiguen Y."/>
        </authorList>
    </citation>
    <scope>NUCLEOTIDE SEQUENCE [LARGE SCALE GENOMIC DNA]</scope>
    <source>
        <strain evidence="1">YG-Dec2019</strain>
    </source>
</reference>
<keyword evidence="2" id="KW-1185">Reference proteome</keyword>
<proteinExistence type="predicted"/>
<comment type="caution">
    <text evidence="1">The sequence shown here is derived from an EMBL/GenBank/DDBJ whole genome shotgun (WGS) entry which is preliminary data.</text>
</comment>
<sequence length="109" mass="11948">MRHSGKRLHSKWFYFAFISGSLSDPERGYCHSADQLSDGFMIPERQFGGVKPPHTSAPPHGGNEGENDDLPSRPAFFSPPPLFPLSSEGIVCQETGSPARMTENRGCGR</sequence>
<dbReference type="EMBL" id="CM040477">
    <property type="protein sequence ID" value="MCI4392582.1"/>
    <property type="molecule type" value="Genomic_DNA"/>
</dbReference>
<evidence type="ECO:0000313" key="2">
    <source>
        <dbReference type="Proteomes" id="UP000829447"/>
    </source>
</evidence>
<organism evidence="1 2">
    <name type="scientific">Pangasianodon gigas</name>
    <name type="common">Mekong giant catfish</name>
    <name type="synonym">Pangasius gigas</name>
    <dbReference type="NCBI Taxonomy" id="30993"/>
    <lineage>
        <taxon>Eukaryota</taxon>
        <taxon>Metazoa</taxon>
        <taxon>Chordata</taxon>
        <taxon>Craniata</taxon>
        <taxon>Vertebrata</taxon>
        <taxon>Euteleostomi</taxon>
        <taxon>Actinopterygii</taxon>
        <taxon>Neopterygii</taxon>
        <taxon>Teleostei</taxon>
        <taxon>Ostariophysi</taxon>
        <taxon>Siluriformes</taxon>
        <taxon>Pangasiidae</taxon>
        <taxon>Pangasianodon</taxon>
    </lineage>
</organism>
<name>A0ACC5XN48_PANGG</name>
<dbReference type="Proteomes" id="UP000829447">
    <property type="component" value="Linkage Group LG24"/>
</dbReference>
<accession>A0ACC5XN48</accession>
<protein>
    <submittedName>
        <fullName evidence="1">Uncharacterized protein</fullName>
    </submittedName>
</protein>
<evidence type="ECO:0000313" key="1">
    <source>
        <dbReference type="EMBL" id="MCI4392582.1"/>
    </source>
</evidence>
<gene>
    <name evidence="1" type="ORF">PGIGA_G00147490</name>
</gene>